<keyword evidence="1" id="KW-1133">Transmembrane helix</keyword>
<name>A0A3M7R873_BRAPC</name>
<feature type="transmembrane region" description="Helical" evidence="1">
    <location>
        <begin position="41"/>
        <end position="66"/>
    </location>
</feature>
<evidence type="ECO:0000313" key="2">
    <source>
        <dbReference type="EMBL" id="RNA19823.1"/>
    </source>
</evidence>
<gene>
    <name evidence="2" type="ORF">BpHYR1_033416</name>
</gene>
<keyword evidence="3" id="KW-1185">Reference proteome</keyword>
<protein>
    <submittedName>
        <fullName evidence="2">Uncharacterized protein</fullName>
    </submittedName>
</protein>
<organism evidence="2 3">
    <name type="scientific">Brachionus plicatilis</name>
    <name type="common">Marine rotifer</name>
    <name type="synonym">Brachionus muelleri</name>
    <dbReference type="NCBI Taxonomy" id="10195"/>
    <lineage>
        <taxon>Eukaryota</taxon>
        <taxon>Metazoa</taxon>
        <taxon>Spiralia</taxon>
        <taxon>Gnathifera</taxon>
        <taxon>Rotifera</taxon>
        <taxon>Eurotatoria</taxon>
        <taxon>Monogononta</taxon>
        <taxon>Pseudotrocha</taxon>
        <taxon>Ploima</taxon>
        <taxon>Brachionidae</taxon>
        <taxon>Brachionus</taxon>
    </lineage>
</organism>
<reference evidence="2 3" key="1">
    <citation type="journal article" date="2018" name="Sci. Rep.">
        <title>Genomic signatures of local adaptation to the degree of environmental predictability in rotifers.</title>
        <authorList>
            <person name="Franch-Gras L."/>
            <person name="Hahn C."/>
            <person name="Garcia-Roger E.M."/>
            <person name="Carmona M.J."/>
            <person name="Serra M."/>
            <person name="Gomez A."/>
        </authorList>
    </citation>
    <scope>NUCLEOTIDE SEQUENCE [LARGE SCALE GENOMIC DNA]</scope>
    <source>
        <strain evidence="2">HYR1</strain>
    </source>
</reference>
<evidence type="ECO:0000313" key="3">
    <source>
        <dbReference type="Proteomes" id="UP000276133"/>
    </source>
</evidence>
<proteinExistence type="predicted"/>
<dbReference type="EMBL" id="REGN01003972">
    <property type="protein sequence ID" value="RNA19823.1"/>
    <property type="molecule type" value="Genomic_DNA"/>
</dbReference>
<dbReference type="Proteomes" id="UP000276133">
    <property type="component" value="Unassembled WGS sequence"/>
</dbReference>
<keyword evidence="1" id="KW-0812">Transmembrane</keyword>
<accession>A0A3M7R873</accession>
<comment type="caution">
    <text evidence="2">The sequence shown here is derived from an EMBL/GenBank/DDBJ whole genome shotgun (WGS) entry which is preliminary data.</text>
</comment>
<evidence type="ECO:0000256" key="1">
    <source>
        <dbReference type="SAM" id="Phobius"/>
    </source>
</evidence>
<sequence length="87" mass="10270">MAKIFKINYEPNIIKVFEILLSNKEKLGKNRAKINRYSKSIAFIFINLFLKDYVTFLHCVFCVTILKKNRLKALALILDKNYLKKSN</sequence>
<dbReference type="AlphaFoldDB" id="A0A3M7R873"/>
<keyword evidence="1" id="KW-0472">Membrane</keyword>